<dbReference type="PRINTS" id="PR00839">
    <property type="entry name" value="V8PROTEASE"/>
</dbReference>
<dbReference type="SMART" id="SM00235">
    <property type="entry name" value="ZnMc"/>
    <property type="match status" value="1"/>
</dbReference>
<dbReference type="Gene3D" id="3.40.390.10">
    <property type="entry name" value="Collagenase (Catalytic Domain)"/>
    <property type="match status" value="1"/>
</dbReference>
<dbReference type="InterPro" id="IPR043504">
    <property type="entry name" value="Peptidase_S1_PA_chymotrypsin"/>
</dbReference>
<reference evidence="13 14" key="1">
    <citation type="submission" date="2012-04" db="EMBL/GenBank/DDBJ databases">
        <title>The Genome Sequence of Bacillus cereus MC67.</title>
        <authorList>
            <consortium name="The Broad Institute Genome Sequencing Platform"/>
            <consortium name="The Broad Institute Genome Sequencing Center for Infectious Disease"/>
            <person name="Feldgarden M."/>
            <person name="Van der Auwera G.A."/>
            <person name="Mahillon J."/>
            <person name="Duprez V."/>
            <person name="Timmery S."/>
            <person name="Mattelet C."/>
            <person name="Dierick K."/>
            <person name="Sun M."/>
            <person name="Yu Z."/>
            <person name="Zhu L."/>
            <person name="Hu X."/>
            <person name="Shank E.B."/>
            <person name="Swiecicka I."/>
            <person name="Hansen B.M."/>
            <person name="Andrup L."/>
            <person name="Young S.K."/>
            <person name="Zeng Q."/>
            <person name="Gargeya S."/>
            <person name="Fitzgerald M."/>
            <person name="Haas B."/>
            <person name="Abouelleil A."/>
            <person name="Alvarado L."/>
            <person name="Arachchi H.M."/>
            <person name="Berlin A."/>
            <person name="Chapman S.B."/>
            <person name="Goldberg J."/>
            <person name="Griggs A."/>
            <person name="Gujja S."/>
            <person name="Hansen M."/>
            <person name="Howarth C."/>
            <person name="Imamovic A."/>
            <person name="Larimer J."/>
            <person name="McCowen C."/>
            <person name="Montmayeur A."/>
            <person name="Murphy C."/>
            <person name="Neiman D."/>
            <person name="Pearson M."/>
            <person name="Priest M."/>
            <person name="Roberts A."/>
            <person name="Saif S."/>
            <person name="Shea T."/>
            <person name="Sisk P."/>
            <person name="Sykes S."/>
            <person name="Wortman J."/>
            <person name="Nusbaum C."/>
            <person name="Birren B."/>
        </authorList>
    </citation>
    <scope>NUCLEOTIDE SEQUENCE [LARGE SCALE GENOMIC DNA]</scope>
    <source>
        <strain evidence="13 14">MC67</strain>
    </source>
</reference>
<dbReference type="EMBL" id="AHEN01000050">
    <property type="protein sequence ID" value="EJQ93795.1"/>
    <property type="molecule type" value="Genomic_DNA"/>
</dbReference>
<dbReference type="SMART" id="SM00477">
    <property type="entry name" value="NUC"/>
    <property type="match status" value="1"/>
</dbReference>
<dbReference type="Proteomes" id="UP000006997">
    <property type="component" value="Unassembled WGS sequence"/>
</dbReference>
<keyword evidence="3" id="KW-0732">Signal</keyword>
<feature type="domain" description="DNA/RNA non-specific endonuclease/pyrophosphatase/phosphodiesterase" evidence="12">
    <location>
        <begin position="647"/>
        <end position="850"/>
    </location>
</feature>
<dbReference type="Gene3D" id="3.40.570.10">
    <property type="entry name" value="Extracellular Endonuclease, subunit A"/>
    <property type="match status" value="1"/>
</dbReference>
<feature type="active site" description="Charge relay system" evidence="6">
    <location>
        <position position="449"/>
    </location>
</feature>
<evidence type="ECO:0000256" key="6">
    <source>
        <dbReference type="PIRSR" id="PIRSR608256-1"/>
    </source>
</evidence>
<dbReference type="GO" id="GO:0008237">
    <property type="term" value="F:metallopeptidase activity"/>
    <property type="evidence" value="ECO:0007669"/>
    <property type="project" value="InterPro"/>
</dbReference>
<dbReference type="PATRIC" id="fig|1053219.3.peg.5340"/>
<dbReference type="AlphaFoldDB" id="J8EZ84"/>
<feature type="domain" description="Peptidase metallopeptidase" evidence="10">
    <location>
        <begin position="57"/>
        <end position="204"/>
    </location>
</feature>
<dbReference type="InterPro" id="IPR044925">
    <property type="entry name" value="His-Me_finger_sf"/>
</dbReference>
<evidence type="ECO:0000256" key="2">
    <source>
        <dbReference type="ARBA" id="ARBA00022670"/>
    </source>
</evidence>
<dbReference type="InterPro" id="IPR020821">
    <property type="entry name" value="ENPP1-3/EXOG-like_nuc-like"/>
</dbReference>
<evidence type="ECO:0000256" key="3">
    <source>
        <dbReference type="ARBA" id="ARBA00022729"/>
    </source>
</evidence>
<feature type="domain" description="ENPP1-3/EXOG-like endonuclease/phosphodiesterase" evidence="11">
    <location>
        <begin position="648"/>
        <end position="850"/>
    </location>
</feature>
<evidence type="ECO:0000259" key="12">
    <source>
        <dbReference type="SMART" id="SM00892"/>
    </source>
</evidence>
<evidence type="ECO:0000259" key="11">
    <source>
        <dbReference type="SMART" id="SM00477"/>
    </source>
</evidence>
<evidence type="ECO:0000256" key="8">
    <source>
        <dbReference type="PIRSR" id="PIRSR640255-2"/>
    </source>
</evidence>
<feature type="binding site" evidence="8">
    <location>
        <position position="743"/>
    </location>
    <ligand>
        <name>Mg(2+)</name>
        <dbReference type="ChEBI" id="CHEBI:18420"/>
        <note>catalytic</note>
    </ligand>
</feature>
<dbReference type="SUPFAM" id="SSF54060">
    <property type="entry name" value="His-Me finger endonucleases"/>
    <property type="match status" value="1"/>
</dbReference>
<name>J8EZ84_BACCE</name>
<dbReference type="CDD" id="cd04327">
    <property type="entry name" value="ZnMc_MMP_like_3"/>
    <property type="match status" value="1"/>
</dbReference>
<dbReference type="InterPro" id="IPR001604">
    <property type="entry name" value="Endo_G_ENPP1-like_dom"/>
</dbReference>
<dbReference type="Gene3D" id="2.40.10.10">
    <property type="entry name" value="Trypsin-like serine proteases"/>
    <property type="match status" value="2"/>
</dbReference>
<evidence type="ECO:0000313" key="14">
    <source>
        <dbReference type="Proteomes" id="UP000006997"/>
    </source>
</evidence>
<dbReference type="GO" id="GO:0008236">
    <property type="term" value="F:serine-type peptidase activity"/>
    <property type="evidence" value="ECO:0007669"/>
    <property type="project" value="UniProtKB-KW"/>
</dbReference>
<protein>
    <recommendedName>
        <fullName evidence="9">Serine protease</fullName>
        <ecNumber evidence="9">3.4.21.-</ecNumber>
    </recommendedName>
</protein>
<evidence type="ECO:0000256" key="9">
    <source>
        <dbReference type="RuleBase" id="RU004296"/>
    </source>
</evidence>
<dbReference type="GO" id="GO:0008270">
    <property type="term" value="F:zinc ion binding"/>
    <property type="evidence" value="ECO:0007669"/>
    <property type="project" value="InterPro"/>
</dbReference>
<dbReference type="GO" id="GO:0003676">
    <property type="term" value="F:nucleic acid binding"/>
    <property type="evidence" value="ECO:0007669"/>
    <property type="project" value="InterPro"/>
</dbReference>
<dbReference type="HOGENOM" id="CLU_016161_0_0_9"/>
<evidence type="ECO:0000259" key="10">
    <source>
        <dbReference type="SMART" id="SM00235"/>
    </source>
</evidence>
<dbReference type="GO" id="GO:0006508">
    <property type="term" value="P:proteolysis"/>
    <property type="evidence" value="ECO:0007669"/>
    <property type="project" value="UniProtKB-KW"/>
</dbReference>
<comment type="caution">
    <text evidence="13">The sequence shown here is derived from an EMBL/GenBank/DDBJ whole genome shotgun (WGS) entry which is preliminary data.</text>
</comment>
<dbReference type="InterPro" id="IPR024079">
    <property type="entry name" value="MetalloPept_cat_dom_sf"/>
</dbReference>
<feature type="active site" description="Charge relay system" evidence="6">
    <location>
        <position position="525"/>
    </location>
</feature>
<dbReference type="PANTHER" id="PTHR13966">
    <property type="entry name" value="ENDONUCLEASE RELATED"/>
    <property type="match status" value="1"/>
</dbReference>
<sequence>MSKFIGICIDKTLPDEIKESATIKAIEENSANNPFYAVSSTNFSNQGSVSPEIVGERLKFWKPGRTLRIKFLDGIPEIQEKVKKYAMTWTNYANIKFKFVQSGDAEIRITFEIKGRAFSYVGTDCLSIPPDEPTMNFGWFDSDTPDEEYSRTVIHEFGHALGLHHEHMHPEGGIPWNKEAVYRDYMRCENPETDSCWTKEEIDSNLFTKLDRTLMNYSVYDKDSIMHYRILKEHTFGGYEVGLNTHLSELDKQFIKKFYPPNPESITEKISFSQTEKTNISFVKNPKLNENLQILQNRRALERYIERSSERKHTASELQNKIPIEISKPERSAFRKSIISPRDGLALERLIGESDLFPISYLERGLKAANPVCRIEVRDRIGRVLGYGTGFLVSPTLLLTNNHVLENEDMALFSLAQFNYELDLNNTEREIKNFRLNPKRLFITDQTLDFSLVAMEEVSANGTHLSEFGFLPLLPQKGKILKGEHVSIIQHPDGAPKSIVLRENKVLDIFDDYIHYETDTKPGTSGSPVYNDQWIVVALHHAGVPDPNNNNNFIANEGIRVSSILQFVTNQYPNLSDNQKMLIDTISQSVEDLVNKTEKNLIQEWHNASTGYDSNFLGENYKIPHPKFRIDLEEDIVRQENGDKILNYTHFSIVMSKKRRLAYYTVVNIDGDNLKNVGRENDWNFDPRIDKKYQCGDELYVDNDLDRGHLVRRRDPVWGNSAEEANKDTFHFTNASPQHKRLNQQTWLGLEDYILKNAENFNLKVTVFTGPVFRSDDLIYRGVQIPAEFWKVVVIVKQDGNLSATAYLQSQKNLIDNLEFAYGEYKTYQVAVSKIENLTGLDFGELRNHDPLNHIESTNGHIIETYEDINF</sequence>
<dbReference type="SMART" id="SM00892">
    <property type="entry name" value="Endonuclease_NS"/>
    <property type="match status" value="1"/>
</dbReference>
<dbReference type="GO" id="GO:0004519">
    <property type="term" value="F:endonuclease activity"/>
    <property type="evidence" value="ECO:0007669"/>
    <property type="project" value="TreeGrafter"/>
</dbReference>
<keyword evidence="5 9" id="KW-0720">Serine protease</keyword>
<feature type="active site" description="Proton acceptor" evidence="7">
    <location>
        <position position="709"/>
    </location>
</feature>
<dbReference type="SUPFAM" id="SSF50494">
    <property type="entry name" value="Trypsin-like serine proteases"/>
    <property type="match status" value="1"/>
</dbReference>
<dbReference type="InterPro" id="IPR040255">
    <property type="entry name" value="Non-specific_endonuclease"/>
</dbReference>
<gene>
    <name evidence="13" type="ORF">II3_05216</name>
</gene>
<evidence type="ECO:0000256" key="4">
    <source>
        <dbReference type="ARBA" id="ARBA00022801"/>
    </source>
</evidence>
<dbReference type="SUPFAM" id="SSF55486">
    <property type="entry name" value="Metalloproteases ('zincins'), catalytic domain"/>
    <property type="match status" value="1"/>
</dbReference>
<evidence type="ECO:0000256" key="1">
    <source>
        <dbReference type="ARBA" id="ARBA00008764"/>
    </source>
</evidence>
<feature type="active site" description="Charge relay system" evidence="6">
    <location>
        <position position="403"/>
    </location>
</feature>
<comment type="similarity">
    <text evidence="1 9">Belongs to the peptidase S1B family.</text>
</comment>
<dbReference type="InterPro" id="IPR006026">
    <property type="entry name" value="Peptidase_Metallo"/>
</dbReference>
<dbReference type="InterPro" id="IPR008256">
    <property type="entry name" value="Peptidase_S1B"/>
</dbReference>
<dbReference type="PANTHER" id="PTHR13966:SF5">
    <property type="entry name" value="ENDONUCLEASE G, MITOCHONDRIAL"/>
    <property type="match status" value="1"/>
</dbReference>
<organism evidence="13 14">
    <name type="scientific">Bacillus cereus MC67</name>
    <dbReference type="NCBI Taxonomy" id="1053219"/>
    <lineage>
        <taxon>Bacteria</taxon>
        <taxon>Bacillati</taxon>
        <taxon>Bacillota</taxon>
        <taxon>Bacilli</taxon>
        <taxon>Bacillales</taxon>
        <taxon>Bacillaceae</taxon>
        <taxon>Bacillus</taxon>
        <taxon>Bacillus cereus group</taxon>
    </lineage>
</organism>
<dbReference type="InterPro" id="IPR044929">
    <property type="entry name" value="DNA/RNA_non-sp_Endonuclease_sf"/>
</dbReference>
<dbReference type="InterPro" id="IPR009003">
    <property type="entry name" value="Peptidase_S1_PA"/>
</dbReference>
<keyword evidence="2 9" id="KW-0645">Protease</keyword>
<keyword evidence="8" id="KW-0479">Metal-binding</keyword>
<dbReference type="EC" id="3.4.21.-" evidence="9"/>
<dbReference type="CDD" id="cd00091">
    <property type="entry name" value="NUC"/>
    <property type="match status" value="1"/>
</dbReference>
<evidence type="ECO:0000256" key="5">
    <source>
        <dbReference type="ARBA" id="ARBA00022825"/>
    </source>
</evidence>
<dbReference type="Pfam" id="PF13365">
    <property type="entry name" value="Trypsin_2"/>
    <property type="match status" value="1"/>
</dbReference>
<evidence type="ECO:0000313" key="13">
    <source>
        <dbReference type="EMBL" id="EJQ93795.1"/>
    </source>
</evidence>
<proteinExistence type="inferred from homology"/>
<keyword evidence="4 9" id="KW-0378">Hydrolase</keyword>
<evidence type="ECO:0000256" key="7">
    <source>
        <dbReference type="PIRSR" id="PIRSR640255-1"/>
    </source>
</evidence>
<dbReference type="Pfam" id="PF01223">
    <property type="entry name" value="Endonuclease_NS"/>
    <property type="match status" value="1"/>
</dbReference>
<accession>J8EZ84</accession>